<dbReference type="RefSeq" id="WP_213494520.1">
    <property type="nucleotide sequence ID" value="NZ_CP074694.1"/>
</dbReference>
<reference evidence="4" key="1">
    <citation type="submission" date="2021-05" db="EMBL/GenBank/DDBJ databases">
        <title>Complete genome sequence of the cellulolytic planctomycete Telmatocola sphagniphila SP2T and characterization of the first cellulase from planctomycetes.</title>
        <authorList>
            <person name="Rakitin A.L."/>
            <person name="Beletsky A.V."/>
            <person name="Naumoff D.G."/>
            <person name="Kulichevskaya I.S."/>
            <person name="Mardanov A.V."/>
            <person name="Ravin N.V."/>
            <person name="Dedysh S.N."/>
        </authorList>
    </citation>
    <scope>NUCLEOTIDE SEQUENCE</scope>
    <source>
        <strain evidence="4">SP2T</strain>
    </source>
</reference>
<evidence type="ECO:0000256" key="2">
    <source>
        <dbReference type="ARBA" id="ARBA00022729"/>
    </source>
</evidence>
<gene>
    <name evidence="4" type="ORF">KIH39_17545</name>
</gene>
<evidence type="ECO:0000313" key="5">
    <source>
        <dbReference type="Proteomes" id="UP000676194"/>
    </source>
</evidence>
<dbReference type="Proteomes" id="UP000676194">
    <property type="component" value="Chromosome"/>
</dbReference>
<dbReference type="PANTHER" id="PTHR30483">
    <property type="entry name" value="LEUCINE-SPECIFIC-BINDING PROTEIN"/>
    <property type="match status" value="1"/>
</dbReference>
<dbReference type="Gene3D" id="3.40.50.2300">
    <property type="match status" value="2"/>
</dbReference>
<dbReference type="PANTHER" id="PTHR30483:SF6">
    <property type="entry name" value="PERIPLASMIC BINDING PROTEIN OF ABC TRANSPORTER FOR NATURAL AMINO ACIDS"/>
    <property type="match status" value="1"/>
</dbReference>
<evidence type="ECO:0000256" key="1">
    <source>
        <dbReference type="ARBA" id="ARBA00010062"/>
    </source>
</evidence>
<organism evidence="4 5">
    <name type="scientific">Telmatocola sphagniphila</name>
    <dbReference type="NCBI Taxonomy" id="1123043"/>
    <lineage>
        <taxon>Bacteria</taxon>
        <taxon>Pseudomonadati</taxon>
        <taxon>Planctomycetota</taxon>
        <taxon>Planctomycetia</taxon>
        <taxon>Gemmatales</taxon>
        <taxon>Gemmataceae</taxon>
    </lineage>
</organism>
<comment type="similarity">
    <text evidence="1">Belongs to the leucine-binding protein family.</text>
</comment>
<dbReference type="InterPro" id="IPR028081">
    <property type="entry name" value="Leu-bd"/>
</dbReference>
<dbReference type="KEGG" id="tsph:KIH39_17545"/>
<evidence type="ECO:0000259" key="3">
    <source>
        <dbReference type="Pfam" id="PF13458"/>
    </source>
</evidence>
<proteinExistence type="inferred from homology"/>
<dbReference type="Pfam" id="PF13458">
    <property type="entry name" value="Peripla_BP_6"/>
    <property type="match status" value="1"/>
</dbReference>
<dbReference type="EMBL" id="CP074694">
    <property type="protein sequence ID" value="QVL30649.1"/>
    <property type="molecule type" value="Genomic_DNA"/>
</dbReference>
<dbReference type="SUPFAM" id="SSF53822">
    <property type="entry name" value="Periplasmic binding protein-like I"/>
    <property type="match status" value="1"/>
</dbReference>
<dbReference type="InterPro" id="IPR028082">
    <property type="entry name" value="Peripla_BP_I"/>
</dbReference>
<protein>
    <submittedName>
        <fullName evidence="4">ABC transporter substrate-binding protein</fullName>
    </submittedName>
</protein>
<name>A0A8E6ESF6_9BACT</name>
<keyword evidence="5" id="KW-1185">Reference proteome</keyword>
<dbReference type="InterPro" id="IPR051010">
    <property type="entry name" value="BCAA_transport"/>
</dbReference>
<feature type="domain" description="Leucine-binding protein" evidence="3">
    <location>
        <begin position="37"/>
        <end position="165"/>
    </location>
</feature>
<dbReference type="AlphaFoldDB" id="A0A8E6ESF6"/>
<dbReference type="PROSITE" id="PS51257">
    <property type="entry name" value="PROKAR_LIPOPROTEIN"/>
    <property type="match status" value="1"/>
</dbReference>
<keyword evidence="2" id="KW-0732">Signal</keyword>
<sequence length="345" mass="38780">MRFIRCIFPLLLILATGCRGGTKPEAIVLAQIYTAPEELRAVEFALQDLEKKEKGWPLGRPIKVVEIEARSEPSDFEAQTIRVAQLNKPPAMIGASVESEVQSMIRGLSSEPIIALSPTRAERTVTQPNVFHLSPSPKQSVDLIMEWIGKQSPRKKIALRDNKSEDPQILFGDLRQRITDHSELKLVNQDFEILILSGDLFEVTGLLAGEDPNSRFKTPAKGLQILYLGPIALESENFKHLQTQLKKDGISLHNLNFESYRADQKALAKRYQDKFGTEPGTTFYETYAALEIIAEAIVRANQSSAARMREELLKKEKPFETILGPVSFEADQSIRYRNVQIVPLP</sequence>
<accession>A0A8E6ESF6</accession>
<evidence type="ECO:0000313" key="4">
    <source>
        <dbReference type="EMBL" id="QVL30649.1"/>
    </source>
</evidence>